<evidence type="ECO:0000313" key="7">
    <source>
        <dbReference type="EnsemblMetazoa" id="Aqu2.1.24825_001"/>
    </source>
</evidence>
<evidence type="ECO:0000256" key="1">
    <source>
        <dbReference type="ARBA" id="ARBA00022737"/>
    </source>
</evidence>
<dbReference type="InterPro" id="IPR003598">
    <property type="entry name" value="Ig_sub2"/>
</dbReference>
<dbReference type="PROSITE" id="PS50853">
    <property type="entry name" value="FN3"/>
    <property type="match status" value="3"/>
</dbReference>
<feature type="domain" description="Fibronectin type-III" evidence="6">
    <location>
        <begin position="513"/>
        <end position="607"/>
    </location>
</feature>
<dbReference type="PANTHER" id="PTHR13817">
    <property type="entry name" value="TITIN"/>
    <property type="match status" value="1"/>
</dbReference>
<feature type="domain" description="Fibronectin type-III" evidence="6">
    <location>
        <begin position="611"/>
        <end position="713"/>
    </location>
</feature>
<dbReference type="SMART" id="SM00060">
    <property type="entry name" value="FN3"/>
    <property type="match status" value="4"/>
</dbReference>
<feature type="domain" description="Ig-like" evidence="5">
    <location>
        <begin position="304"/>
        <end position="419"/>
    </location>
</feature>
<keyword evidence="3" id="KW-0812">Transmembrane</keyword>
<dbReference type="InterPro" id="IPR003599">
    <property type="entry name" value="Ig_sub"/>
</dbReference>
<feature type="chain" id="PRO_5012146342" evidence="4">
    <location>
        <begin position="22"/>
        <end position="1078"/>
    </location>
</feature>
<feature type="domain" description="Ig-like" evidence="5">
    <location>
        <begin position="442"/>
        <end position="528"/>
    </location>
</feature>
<dbReference type="CDD" id="cd00063">
    <property type="entry name" value="FN3"/>
    <property type="match status" value="3"/>
</dbReference>
<dbReference type="Pfam" id="PF00041">
    <property type="entry name" value="fn3"/>
    <property type="match status" value="1"/>
</dbReference>
<dbReference type="PROSITE" id="PS50835">
    <property type="entry name" value="IG_LIKE"/>
    <property type="match status" value="5"/>
</dbReference>
<dbReference type="Gene3D" id="2.60.40.10">
    <property type="entry name" value="Immunoglobulins"/>
    <property type="match status" value="7"/>
</dbReference>
<feature type="domain" description="Ig-like" evidence="5">
    <location>
        <begin position="218"/>
        <end position="294"/>
    </location>
</feature>
<feature type="signal peptide" evidence="4">
    <location>
        <begin position="1"/>
        <end position="21"/>
    </location>
</feature>
<evidence type="ECO:0000256" key="2">
    <source>
        <dbReference type="SAM" id="MobiDB-lite"/>
    </source>
</evidence>
<feature type="transmembrane region" description="Helical" evidence="3">
    <location>
        <begin position="966"/>
        <end position="994"/>
    </location>
</feature>
<evidence type="ECO:0000256" key="4">
    <source>
        <dbReference type="SAM" id="SignalP"/>
    </source>
</evidence>
<dbReference type="InterPro" id="IPR007110">
    <property type="entry name" value="Ig-like_dom"/>
</dbReference>
<dbReference type="InterPro" id="IPR036179">
    <property type="entry name" value="Ig-like_dom_sf"/>
</dbReference>
<keyword evidence="3" id="KW-1133">Transmembrane helix</keyword>
<dbReference type="InParanoid" id="A0A1X7UAN8"/>
<dbReference type="SUPFAM" id="SSF49265">
    <property type="entry name" value="Fibronectin type III"/>
    <property type="match status" value="2"/>
</dbReference>
<name>A0A1X7UAN8_AMPQE</name>
<dbReference type="PANTHER" id="PTHR13817:SF73">
    <property type="entry name" value="FIBRONECTIN TYPE-III DOMAIN-CONTAINING PROTEIN"/>
    <property type="match status" value="1"/>
</dbReference>
<dbReference type="eggNOG" id="KOG3510">
    <property type="taxonomic scope" value="Eukaryota"/>
</dbReference>
<accession>A0A1X7UAN8</accession>
<reference evidence="7" key="1">
    <citation type="submission" date="2017-05" db="UniProtKB">
        <authorList>
            <consortium name="EnsemblMetazoa"/>
        </authorList>
    </citation>
    <scope>IDENTIFICATION</scope>
</reference>
<organism evidence="7">
    <name type="scientific">Amphimedon queenslandica</name>
    <name type="common">Sponge</name>
    <dbReference type="NCBI Taxonomy" id="400682"/>
    <lineage>
        <taxon>Eukaryota</taxon>
        <taxon>Metazoa</taxon>
        <taxon>Porifera</taxon>
        <taxon>Demospongiae</taxon>
        <taxon>Heteroscleromorpha</taxon>
        <taxon>Haplosclerida</taxon>
        <taxon>Niphatidae</taxon>
        <taxon>Amphimedon</taxon>
    </lineage>
</organism>
<dbReference type="InterPro" id="IPR036116">
    <property type="entry name" value="FN3_sf"/>
</dbReference>
<evidence type="ECO:0000256" key="3">
    <source>
        <dbReference type="SAM" id="Phobius"/>
    </source>
</evidence>
<keyword evidence="3" id="KW-0472">Membrane</keyword>
<dbReference type="SMART" id="SM00409">
    <property type="entry name" value="IG"/>
    <property type="match status" value="4"/>
</dbReference>
<keyword evidence="4" id="KW-0732">Signal</keyword>
<dbReference type="InterPro" id="IPR013783">
    <property type="entry name" value="Ig-like_fold"/>
</dbReference>
<dbReference type="SUPFAM" id="SSF48726">
    <property type="entry name" value="Immunoglobulin"/>
    <property type="match status" value="4"/>
</dbReference>
<protein>
    <submittedName>
        <fullName evidence="7">Uncharacterized protein</fullName>
    </submittedName>
</protein>
<dbReference type="Pfam" id="PF13927">
    <property type="entry name" value="Ig_3"/>
    <property type="match status" value="2"/>
</dbReference>
<feature type="domain" description="Fibronectin type-III" evidence="6">
    <location>
        <begin position="839"/>
        <end position="930"/>
    </location>
</feature>
<keyword evidence="1" id="KW-0677">Repeat</keyword>
<dbReference type="InterPro" id="IPR050964">
    <property type="entry name" value="Striated_Muscle_Regulatory"/>
</dbReference>
<feature type="domain" description="Ig-like" evidence="5">
    <location>
        <begin position="17"/>
        <end position="113"/>
    </location>
</feature>
<dbReference type="AlphaFoldDB" id="A0A1X7UAN8"/>
<evidence type="ECO:0000259" key="6">
    <source>
        <dbReference type="PROSITE" id="PS50853"/>
    </source>
</evidence>
<feature type="region of interest" description="Disordered" evidence="2">
    <location>
        <begin position="1058"/>
        <end position="1078"/>
    </location>
</feature>
<feature type="domain" description="Ig-like" evidence="5">
    <location>
        <begin position="121"/>
        <end position="212"/>
    </location>
</feature>
<dbReference type="SMART" id="SM00408">
    <property type="entry name" value="IGc2"/>
    <property type="match status" value="3"/>
</dbReference>
<dbReference type="InterPro" id="IPR003961">
    <property type="entry name" value="FN3_dom"/>
</dbReference>
<dbReference type="OrthoDB" id="5982258at2759"/>
<sequence>MFFRALSCLLCLVMMLPLIVTINMVEVTPDDPTVTYGSDVTLTCSHDDTINAANLTIEWTTTASNMDLSSVVMTSDISSELTLSNVDLSHNGTYTCDVVDDDNGTIEGTDSIVLTVNPPAPSDISISPSSPSVVYNNDITFTCTVTSLATPNITWNTTAPDDILDQPAVMSQGSDVYTSSLVLTGVTLDSIGSYTCTATNEGGSIDTTAMLNVTVPLPVILDLNDLNVTIGLHIKLNCIASGFGLTYKWDLRLCGYDCTIGGFDTPILSLGPVIFGSAGEYVCNVTDFIGQTVSKIINITPLGPTLISSNASNCRVTGSSSCTENCDATPIQVINGTNEFLQCSFQNRPDAPYNLTVDWFISEQRFGAPLADNASTFVTTTPEDENRIVTSTIFFNPVNYLNFISPRAARYEHAYTCTAFIGNFFNDQVMSDGTCLEGLFGPVLITEPEKNFTANIGDKFIFKCDPDYSNPRPQLQINKILTNGTELNLYNGQSMLYSIVNVTFDDAGSYRCVLTNAYGRTESNFQLIVQSTWNVPSSNFGRDQRYNVEYRLDLAEASSFNITGLTDPSYLLTDFDLNRNYTVVVSSINEVGRGPSSDVITFPSISSGMASLLRVRTPSIFITSTQIQILWELPPLLRPTGWRPAEIGRYVLNYRSTDIGRDTRLPVSNNSLKHTIESLVPNTEYNININVEYSEPQGFKGNTVSITAKTKPADNLPEVSTNLNSSNINDTTNPSIQVKWEPLSPEDGLEFLQRYIVRVNVTDLAAIRGLRRYRQLNPVMTTLEYNVSNAESQFDFTDIKPFMSYSIGVNAALLVDGLEREVPITRPTSVDSPESTPTAPTNFRFMEISVTYVQLAWDPPEPQNGIINLYQIDWEGGGVGGSIRAIPPYIRSVRVSRLTGGVRYTFKIKAQTSAGFGNEAEITNSTSLITISTRVPSTTTPSATTVSNSTEATAVPTIIMNNGGNIAGWIVVVIVLILLLAVSIIIILILVMYIKRNNLNQKRKSDNDIVMECSPAYATTEFKTNTADDILMKDSPAYSTAQQTQSTVEPVYDTANYEYDTPLPPPSTEYEIPTVTDL</sequence>
<evidence type="ECO:0000259" key="5">
    <source>
        <dbReference type="PROSITE" id="PS50835"/>
    </source>
</evidence>
<dbReference type="CDD" id="cd00096">
    <property type="entry name" value="Ig"/>
    <property type="match status" value="1"/>
</dbReference>
<proteinExistence type="predicted"/>
<dbReference type="EnsemblMetazoa" id="Aqu2.1.24825_001">
    <property type="protein sequence ID" value="Aqu2.1.24825_001"/>
    <property type="gene ID" value="Aqu2.1.24825"/>
</dbReference>